<dbReference type="PANTHER" id="PTHR43459">
    <property type="entry name" value="ENOYL-COA HYDRATASE"/>
    <property type="match status" value="1"/>
</dbReference>
<sequence>MTDQAVLFEVRDSIARITLNRPEQSNAFDLDAAREFCTVIERTAQSSARVVLLTGNGPRFCAGGDVASMVAAEDQAGYLRVLAETLEAGLRSMSELPIPVVAAVQGAVAGAGLAVILNADVVVAAKPTKFLTAYAGIGLTPDCGVSYLLPRAIGQQRALELALTGRVIGADEALAWGLVSSVVEPDALDAAAEELAARIATGAIAALGDAKRLIRSSWELSRPASAAAEVDSISHAVTREEAVTLIAAFAKRG</sequence>
<accession>A0A6J6T7T5</accession>
<dbReference type="SUPFAM" id="SSF52096">
    <property type="entry name" value="ClpP/crotonase"/>
    <property type="match status" value="1"/>
</dbReference>
<reference evidence="1" key="1">
    <citation type="submission" date="2020-05" db="EMBL/GenBank/DDBJ databases">
        <authorList>
            <person name="Chiriac C."/>
            <person name="Salcher M."/>
            <person name="Ghai R."/>
            <person name="Kavagutti S V."/>
        </authorList>
    </citation>
    <scope>NUCLEOTIDE SEQUENCE</scope>
</reference>
<dbReference type="InterPro" id="IPR001753">
    <property type="entry name" value="Enoyl-CoA_hydra/iso"/>
</dbReference>
<dbReference type="EMBL" id="CAEZYW010000126">
    <property type="protein sequence ID" value="CAB4743391.1"/>
    <property type="molecule type" value="Genomic_DNA"/>
</dbReference>
<dbReference type="InterPro" id="IPR018376">
    <property type="entry name" value="Enoyl-CoA_hyd/isom_CS"/>
</dbReference>
<protein>
    <submittedName>
        <fullName evidence="1">Unannotated protein</fullName>
    </submittedName>
</protein>
<gene>
    <name evidence="1" type="ORF">UFOPK2786_00901</name>
</gene>
<dbReference type="GO" id="GO:0003824">
    <property type="term" value="F:catalytic activity"/>
    <property type="evidence" value="ECO:0007669"/>
    <property type="project" value="InterPro"/>
</dbReference>
<proteinExistence type="predicted"/>
<dbReference type="Gene3D" id="3.90.226.10">
    <property type="entry name" value="2-enoyl-CoA Hydratase, Chain A, domain 1"/>
    <property type="match status" value="1"/>
</dbReference>
<dbReference type="PROSITE" id="PS00166">
    <property type="entry name" value="ENOYL_COA_HYDRATASE"/>
    <property type="match status" value="1"/>
</dbReference>
<dbReference type="Pfam" id="PF00378">
    <property type="entry name" value="ECH_1"/>
    <property type="match status" value="1"/>
</dbReference>
<dbReference type="CDD" id="cd06558">
    <property type="entry name" value="crotonase-like"/>
    <property type="match status" value="1"/>
</dbReference>
<evidence type="ECO:0000313" key="1">
    <source>
        <dbReference type="EMBL" id="CAB4743391.1"/>
    </source>
</evidence>
<organism evidence="1">
    <name type="scientific">freshwater metagenome</name>
    <dbReference type="NCBI Taxonomy" id="449393"/>
    <lineage>
        <taxon>unclassified sequences</taxon>
        <taxon>metagenomes</taxon>
        <taxon>ecological metagenomes</taxon>
    </lineage>
</organism>
<dbReference type="PANTHER" id="PTHR43459:SF1">
    <property type="entry name" value="EG:BACN32G11.4 PROTEIN"/>
    <property type="match status" value="1"/>
</dbReference>
<dbReference type="AlphaFoldDB" id="A0A6J6T7T5"/>
<name>A0A6J6T7T5_9ZZZZ</name>
<dbReference type="InterPro" id="IPR029045">
    <property type="entry name" value="ClpP/crotonase-like_dom_sf"/>
</dbReference>